<evidence type="ECO:0000313" key="3">
    <source>
        <dbReference type="Proteomes" id="UP000245086"/>
    </source>
</evidence>
<dbReference type="RefSeq" id="WP_108984618.1">
    <property type="nucleotide sequence ID" value="NZ_BFBR01000003.1"/>
</dbReference>
<accession>A0A2P2E9L8</accession>
<keyword evidence="1" id="KW-0732">Signal</keyword>
<dbReference type="AlphaFoldDB" id="A0A2P2E9L8"/>
<dbReference type="Pfam" id="PF08894">
    <property type="entry name" value="DUF1838"/>
    <property type="match status" value="1"/>
</dbReference>
<reference evidence="2 3" key="1">
    <citation type="journal article" date="2018" name="Genome Announc.">
        <title>Draft Genome Sequence of "Candidatus Phycosocius bacilliformis," an Alphaproteobacterial Ectosymbiont of the Hydrocarbon-Producing Green Alga Botryococcus braunii.</title>
        <authorList>
            <person name="Tanabe Y."/>
            <person name="Yamaguchi H."/>
            <person name="Watanabe M.M."/>
        </authorList>
    </citation>
    <scope>NUCLEOTIDE SEQUENCE [LARGE SCALE GENOMIC DNA]</scope>
    <source>
        <strain evidence="2 3">BOTRYCO-2</strain>
    </source>
</reference>
<dbReference type="OrthoDB" id="1490196at2"/>
<evidence type="ECO:0008006" key="4">
    <source>
        <dbReference type="Google" id="ProtNLM"/>
    </source>
</evidence>
<evidence type="ECO:0000313" key="2">
    <source>
        <dbReference type="EMBL" id="GBF57756.1"/>
    </source>
</evidence>
<protein>
    <recommendedName>
        <fullName evidence="4">DUF1838 domain-containing protein</fullName>
    </recommendedName>
</protein>
<gene>
    <name evidence="2" type="ORF">PbB2_01425</name>
</gene>
<feature type="chain" id="PRO_5015142764" description="DUF1838 domain-containing protein" evidence="1">
    <location>
        <begin position="29"/>
        <end position="317"/>
    </location>
</feature>
<organism evidence="2 3">
    <name type="scientific">Candidatus Phycosocius bacilliformis</name>
    <dbReference type="NCBI Taxonomy" id="1445552"/>
    <lineage>
        <taxon>Bacteria</taxon>
        <taxon>Pseudomonadati</taxon>
        <taxon>Pseudomonadota</taxon>
        <taxon>Alphaproteobacteria</taxon>
        <taxon>Caulobacterales</taxon>
        <taxon>Caulobacterales incertae sedis</taxon>
        <taxon>Candidatus Phycosocius</taxon>
    </lineage>
</organism>
<feature type="signal peptide" evidence="1">
    <location>
        <begin position="1"/>
        <end position="28"/>
    </location>
</feature>
<name>A0A2P2E9L8_9PROT</name>
<sequence>MTQISARHMLIGFAACLTAIVGTGPASAAPKKKATAPAAVPAPAPLDLNTPEGVLAANRKMGCDLRDGVAVTYYWAGDAYSRRQGEADKLLFRAEGMNIRQCVTVNDPVRGAGYRLISRELLIYTDPKTGKVLSKWTNPWTGEVVDVMHVANDPVNSTSYVTGRDGQPIRWTGTISGDHWWTNITVPLFYSNPLAGKYQAEVGGTYHATEMFNFAGTVKDLLDPTKTTAEASVAWVRISDWLPWMRMGGREGEIYFNTNGRKLDSWDQMPAVLKDEIAKNYPAWTSPPPLDDARPNETSWSYFLDVKEGRKTLPKRD</sequence>
<comment type="caution">
    <text evidence="2">The sequence shown here is derived from an EMBL/GenBank/DDBJ whole genome shotgun (WGS) entry which is preliminary data.</text>
</comment>
<dbReference type="InterPro" id="IPR014990">
    <property type="entry name" value="DUF1838"/>
</dbReference>
<dbReference type="Proteomes" id="UP000245086">
    <property type="component" value="Unassembled WGS sequence"/>
</dbReference>
<evidence type="ECO:0000256" key="1">
    <source>
        <dbReference type="SAM" id="SignalP"/>
    </source>
</evidence>
<proteinExistence type="predicted"/>
<keyword evidence="3" id="KW-1185">Reference proteome</keyword>
<dbReference type="EMBL" id="BFBR01000003">
    <property type="protein sequence ID" value="GBF57756.1"/>
    <property type="molecule type" value="Genomic_DNA"/>
</dbReference>